<organism evidence="3 4">
    <name type="scientific">Saccharopolyspora antimicrobica</name>
    <dbReference type="NCBI Taxonomy" id="455193"/>
    <lineage>
        <taxon>Bacteria</taxon>
        <taxon>Bacillati</taxon>
        <taxon>Actinomycetota</taxon>
        <taxon>Actinomycetes</taxon>
        <taxon>Pseudonocardiales</taxon>
        <taxon>Pseudonocardiaceae</taxon>
        <taxon>Saccharopolyspora</taxon>
    </lineage>
</organism>
<feature type="region of interest" description="Disordered" evidence="1">
    <location>
        <begin position="1"/>
        <end position="48"/>
    </location>
</feature>
<evidence type="ECO:0000256" key="1">
    <source>
        <dbReference type="SAM" id="MobiDB-lite"/>
    </source>
</evidence>
<protein>
    <submittedName>
        <fullName evidence="3">Uncharacterized protein</fullName>
    </submittedName>
</protein>
<reference evidence="2 5" key="2">
    <citation type="submission" date="2018-10" db="EMBL/GenBank/DDBJ databases">
        <title>Sequencing the genomes of 1000 actinobacteria strains.</title>
        <authorList>
            <person name="Klenk H.-P."/>
        </authorList>
    </citation>
    <scope>NUCLEOTIDE SEQUENCE [LARGE SCALE GENOMIC DNA]</scope>
    <source>
        <strain evidence="2 5">DSM 45119</strain>
    </source>
</reference>
<dbReference type="RefSeq" id="WP_143121616.1">
    <property type="nucleotide sequence ID" value="NZ_FOUP01000004.1"/>
</dbReference>
<dbReference type="EMBL" id="RBXX01000002">
    <property type="protein sequence ID" value="RKT82637.1"/>
    <property type="molecule type" value="Genomic_DNA"/>
</dbReference>
<evidence type="ECO:0000313" key="2">
    <source>
        <dbReference type="EMBL" id="RKT82637.1"/>
    </source>
</evidence>
<dbReference type="OrthoDB" id="3874172at2"/>
<keyword evidence="5" id="KW-1185">Reference proteome</keyword>
<dbReference type="EMBL" id="FOUP01000004">
    <property type="protein sequence ID" value="SFN36367.1"/>
    <property type="molecule type" value="Genomic_DNA"/>
</dbReference>
<dbReference type="AlphaFoldDB" id="A0A1I4YEB2"/>
<gene>
    <name evidence="2" type="ORF">ATL45_0890</name>
    <name evidence="3" type="ORF">SAMN05421805_104105</name>
</gene>
<accession>A0A1I4YEB2</accession>
<name>A0A1I4YEB2_9PSEU</name>
<reference evidence="3 4" key="1">
    <citation type="submission" date="2016-10" db="EMBL/GenBank/DDBJ databases">
        <authorList>
            <person name="de Groot N.N."/>
        </authorList>
    </citation>
    <scope>NUCLEOTIDE SEQUENCE [LARGE SCALE GENOMIC DNA]</scope>
    <source>
        <strain evidence="3 4">CPCC 201259</strain>
    </source>
</reference>
<sequence length="693" mass="78445">MSPAAPQPEQHAERSEESANPVDGPQPGSTTPSTANKAGKTNNGVQTGTFNGDYNVYNWYSGSQKPPLTDSRVSVEEIKRAEHHFVPCPGFNEAIATLQRNHLIFLRGDGTGRSLASVRLLVECGARSISRLNERRSFDSIRSSEPEWHEGYIWEGADRQWQKDVTGLSAQRVAEWAAQNGSFVVVITGNHENPELKKFEERLGKPNPTQVALSFLQSQHKLGEQEAEEVLDEGFRANLPSDSAPNEAEFVAIRAWEAHSGKRERDEALADTSRDLRNSVESWFREKHGTIEYAMIVAISVFENRTYDDVMASAEDLEELIAKSDFPDGVRLERRKIFEFSKSQILFNLSASTARHRHADGLDLYKETVHFRRSRWAQEAFRRAWQEYDLLRPVIVDWMAKQADREFRWYCAKALHDVLVNVPNSNPLEHINALARKQSTHANALAAEILGRFADDPGTKHLVEPMLRDWCSGAEGFHRKWTAALVYATDYGVHRPDFALEQLEKIGKSNARLHNAVKTGVMSLLDRAENRTLVLQALVHWTKPFSRRRKGGEQRDNLRTVGLDCAQAALGLARETRYLRSLSSVPSAERFGDPDARLVAILFRRVFLEERTRLHSLRTLLELCDYCAEHPTSPAARGLAQLIATVTPDLHMKSEHELFKDWRAAVPGAAHKVDRAFATLQLLHQRYSPRTDR</sequence>
<dbReference type="Proteomes" id="UP000199398">
    <property type="component" value="Unassembled WGS sequence"/>
</dbReference>
<evidence type="ECO:0000313" key="5">
    <source>
        <dbReference type="Proteomes" id="UP000270697"/>
    </source>
</evidence>
<feature type="compositionally biased region" description="Polar residues" evidence="1">
    <location>
        <begin position="27"/>
        <end position="48"/>
    </location>
</feature>
<evidence type="ECO:0000313" key="4">
    <source>
        <dbReference type="Proteomes" id="UP000199398"/>
    </source>
</evidence>
<evidence type="ECO:0000313" key="3">
    <source>
        <dbReference type="EMBL" id="SFN36367.1"/>
    </source>
</evidence>
<proteinExistence type="predicted"/>
<dbReference type="Proteomes" id="UP000270697">
    <property type="component" value="Unassembled WGS sequence"/>
</dbReference>
<dbReference type="STRING" id="455193.SAMN05421805_104105"/>